<evidence type="ECO:0000313" key="1">
    <source>
        <dbReference type="EMBL" id="SVB96117.1"/>
    </source>
</evidence>
<dbReference type="AlphaFoldDB" id="A0A382IA39"/>
<organism evidence="1">
    <name type="scientific">marine metagenome</name>
    <dbReference type="NCBI Taxonomy" id="408172"/>
    <lineage>
        <taxon>unclassified sequences</taxon>
        <taxon>metagenomes</taxon>
        <taxon>ecological metagenomes</taxon>
    </lineage>
</organism>
<feature type="non-terminal residue" evidence="1">
    <location>
        <position position="1"/>
    </location>
</feature>
<protein>
    <submittedName>
        <fullName evidence="1">Uncharacterized protein</fullName>
    </submittedName>
</protein>
<proteinExistence type="predicted"/>
<reference evidence="1" key="1">
    <citation type="submission" date="2018-05" db="EMBL/GenBank/DDBJ databases">
        <authorList>
            <person name="Lanie J.A."/>
            <person name="Ng W.-L."/>
            <person name="Kazmierczak K.M."/>
            <person name="Andrzejewski T.M."/>
            <person name="Davidsen T.M."/>
            <person name="Wayne K.J."/>
            <person name="Tettelin H."/>
            <person name="Glass J.I."/>
            <person name="Rusch D."/>
            <person name="Podicherti R."/>
            <person name="Tsui H.-C.T."/>
            <person name="Winkler M.E."/>
        </authorList>
    </citation>
    <scope>NUCLEOTIDE SEQUENCE</scope>
</reference>
<accession>A0A382IA39</accession>
<sequence length="86" mass="10740">VANSLCCSDKCRSTRDAKYEKSRKKRDWAAYEKTRTRDPIKKNAYMKKYYKLHKDEIKLWRDNYYKENKERILEHNRKYRASRKNE</sequence>
<dbReference type="EMBL" id="UINC01065944">
    <property type="protein sequence ID" value="SVB96117.1"/>
    <property type="molecule type" value="Genomic_DNA"/>
</dbReference>
<gene>
    <name evidence="1" type="ORF">METZ01_LOCUS248971</name>
</gene>
<name>A0A382IA39_9ZZZZ</name>